<keyword evidence="5" id="KW-1185">Reference proteome</keyword>
<dbReference type="Pfam" id="PF18705">
    <property type="entry name" value="DUF5643"/>
    <property type="match status" value="1"/>
</dbReference>
<dbReference type="Gene3D" id="2.60.40.1630">
    <property type="entry name" value="bacillus anthracis domain"/>
    <property type="match status" value="1"/>
</dbReference>
<dbReference type="Pfam" id="PF13786">
    <property type="entry name" value="DUF4179"/>
    <property type="match status" value="1"/>
</dbReference>
<keyword evidence="1" id="KW-0472">Membrane</keyword>
<evidence type="ECO:0000259" key="2">
    <source>
        <dbReference type="Pfam" id="PF13786"/>
    </source>
</evidence>
<keyword evidence="1" id="KW-0812">Transmembrane</keyword>
<protein>
    <submittedName>
        <fullName evidence="4">DUF4179 domain-containing protein</fullName>
    </submittedName>
</protein>
<reference evidence="4 5" key="1">
    <citation type="submission" date="2020-08" db="EMBL/GenBank/DDBJ databases">
        <title>A Genomic Blueprint of the Chicken Gut Microbiome.</title>
        <authorList>
            <person name="Gilroy R."/>
            <person name="Ravi A."/>
            <person name="Getino M."/>
            <person name="Pursley I."/>
            <person name="Horton D.L."/>
            <person name="Alikhan N.-F."/>
            <person name="Baker D."/>
            <person name="Gharbi K."/>
            <person name="Hall N."/>
            <person name="Watson M."/>
            <person name="Adriaenssens E.M."/>
            <person name="Foster-Nyarko E."/>
            <person name="Jarju S."/>
            <person name="Secka A."/>
            <person name="Antonio M."/>
            <person name="Oren A."/>
            <person name="Chaudhuri R."/>
            <person name="La Ragione R.M."/>
            <person name="Hildebrand F."/>
            <person name="Pallen M.J."/>
        </authorList>
    </citation>
    <scope>NUCLEOTIDE SEQUENCE [LARGE SCALE GENOMIC DNA]</scope>
    <source>
        <strain evidence="4 5">Sa2BUA9</strain>
    </source>
</reference>
<name>A0ABR8R932_9BACI</name>
<accession>A0ABR8R932</accession>
<dbReference type="EMBL" id="JACSQO010000003">
    <property type="protein sequence ID" value="MBD7944165.1"/>
    <property type="molecule type" value="Genomic_DNA"/>
</dbReference>
<sequence length="459" mass="53157">MFEEEKQKLEKRKNVINQVDVPLDKVEMSVRNGFEKAKQEKKRKRIITHRSLWSVAMVALLFIAFVTSINVSPAFANKVSAIPGMERVVALVQNDKGLVAAVENNIYQQINASQTEHGITVTLDGVIADEKGMVVFYTVESKEKDLSELGYKYLRIKSNNRSPYQYSMEIHNRFYPLAKEKGLKVFSSSHRIETSYRSLLPTEEHNFELGLINGDTIENFKIPFSFKRIDNLDSKTITVNKEMKIEGQIIKVKFISVDPTGMKVYLETNSSNTKKFLYGAFNKIQLVDEDGREWSAYSDSYYWEENKFTVSMPESFYFYNPKKLTLKFGKIAAMDKDEAYLLIDTNSSEFIKQPKDSIFSDLKIENNKGSFIIDADRNKEFVYFPKLIDANGEEYIIKYNDQPYYPSSQYVNSSFTDLPEGKTKFEFQIPSNSNQIRLDLDFYPSWIEDEDVKIEIEIP</sequence>
<evidence type="ECO:0000313" key="5">
    <source>
        <dbReference type="Proteomes" id="UP000640786"/>
    </source>
</evidence>
<feature type="domain" description="DUF4179" evidence="2">
    <location>
        <begin position="53"/>
        <end position="141"/>
    </location>
</feature>
<feature type="transmembrane region" description="Helical" evidence="1">
    <location>
        <begin position="51"/>
        <end position="71"/>
    </location>
</feature>
<dbReference type="InterPro" id="IPR040680">
    <property type="entry name" value="DUF5643"/>
</dbReference>
<proteinExistence type="predicted"/>
<evidence type="ECO:0000313" key="4">
    <source>
        <dbReference type="EMBL" id="MBD7944165.1"/>
    </source>
</evidence>
<evidence type="ECO:0000259" key="3">
    <source>
        <dbReference type="Pfam" id="PF18705"/>
    </source>
</evidence>
<gene>
    <name evidence="4" type="ORF">H9650_08540</name>
</gene>
<keyword evidence="1" id="KW-1133">Transmembrane helix</keyword>
<evidence type="ECO:0000256" key="1">
    <source>
        <dbReference type="SAM" id="Phobius"/>
    </source>
</evidence>
<dbReference type="Proteomes" id="UP000640786">
    <property type="component" value="Unassembled WGS sequence"/>
</dbReference>
<dbReference type="RefSeq" id="WP_144538532.1">
    <property type="nucleotide sequence ID" value="NZ_JACSQO010000003.1"/>
</dbReference>
<dbReference type="InterPro" id="IPR025436">
    <property type="entry name" value="DUF4179"/>
</dbReference>
<comment type="caution">
    <text evidence="4">The sequence shown here is derived from an EMBL/GenBank/DDBJ whole genome shotgun (WGS) entry which is preliminary data.</text>
</comment>
<organism evidence="4 5">
    <name type="scientific">Psychrobacillus faecigallinarum</name>
    <dbReference type="NCBI Taxonomy" id="2762235"/>
    <lineage>
        <taxon>Bacteria</taxon>
        <taxon>Bacillati</taxon>
        <taxon>Bacillota</taxon>
        <taxon>Bacilli</taxon>
        <taxon>Bacillales</taxon>
        <taxon>Bacillaceae</taxon>
        <taxon>Psychrobacillus</taxon>
    </lineage>
</organism>
<feature type="domain" description="DUF5643" evidence="3">
    <location>
        <begin position="234"/>
        <end position="345"/>
    </location>
</feature>